<dbReference type="OrthoDB" id="230391at2"/>
<dbReference type="InterPro" id="IPR011050">
    <property type="entry name" value="Pectin_lyase_fold/virulence"/>
</dbReference>
<dbReference type="SMART" id="SM00912">
    <property type="entry name" value="Haemagg_act"/>
    <property type="match status" value="1"/>
</dbReference>
<dbReference type="PANTHER" id="PTHR12338">
    <property type="entry name" value="AUTOTRANSPORTER"/>
    <property type="match status" value="1"/>
</dbReference>
<dbReference type="PANTHER" id="PTHR12338:SF5">
    <property type="entry name" value="ANTIGEN 43-RELATED"/>
    <property type="match status" value="1"/>
</dbReference>
<dbReference type="Gene3D" id="2.160.20.10">
    <property type="entry name" value="Single-stranded right-handed beta-helix, Pectin lyase-like"/>
    <property type="match status" value="1"/>
</dbReference>
<protein>
    <submittedName>
        <fullName evidence="4">Heme/hemopexin-binding protein</fullName>
    </submittedName>
</protein>
<evidence type="ECO:0000313" key="5">
    <source>
        <dbReference type="Proteomes" id="UP000320386"/>
    </source>
</evidence>
<reference evidence="4 5" key="1">
    <citation type="submission" date="2019-02" db="EMBL/GenBank/DDBJ databases">
        <title>Deep-cultivation of Planctomycetes and their phenomic and genomic characterization uncovers novel biology.</title>
        <authorList>
            <person name="Wiegand S."/>
            <person name="Jogler M."/>
            <person name="Boedeker C."/>
            <person name="Pinto D."/>
            <person name="Vollmers J."/>
            <person name="Rivas-Marin E."/>
            <person name="Kohn T."/>
            <person name="Peeters S.H."/>
            <person name="Heuer A."/>
            <person name="Rast P."/>
            <person name="Oberbeckmann S."/>
            <person name="Bunk B."/>
            <person name="Jeske O."/>
            <person name="Meyerdierks A."/>
            <person name="Storesund J.E."/>
            <person name="Kallscheuer N."/>
            <person name="Luecker S."/>
            <person name="Lage O.M."/>
            <person name="Pohl T."/>
            <person name="Merkel B.J."/>
            <person name="Hornburger P."/>
            <person name="Mueller R.-W."/>
            <person name="Bruemmer F."/>
            <person name="Labrenz M."/>
            <person name="Spormann A.M."/>
            <person name="Op den Camp H."/>
            <person name="Overmann J."/>
            <person name="Amann R."/>
            <person name="Jetten M.S.M."/>
            <person name="Mascher T."/>
            <person name="Medema M.H."/>
            <person name="Devos D.P."/>
            <person name="Kaster A.-K."/>
            <person name="Ovreas L."/>
            <person name="Rohde M."/>
            <person name="Galperin M.Y."/>
            <person name="Jogler C."/>
        </authorList>
    </citation>
    <scope>NUCLEOTIDE SEQUENCE [LARGE SCALE GENOMIC DNA]</scope>
    <source>
        <strain evidence="4 5">Pan265</strain>
    </source>
</reference>
<dbReference type="InterPro" id="IPR012334">
    <property type="entry name" value="Pectin_lyas_fold"/>
</dbReference>
<accession>A0A518BUW7</accession>
<feature type="signal peptide" evidence="2">
    <location>
        <begin position="1"/>
        <end position="37"/>
    </location>
</feature>
<feature type="domain" description="Filamentous haemagglutinin FhaB/tRNA nuclease CdiA-like TPS" evidence="3">
    <location>
        <begin position="32"/>
        <end position="146"/>
    </location>
</feature>
<evidence type="ECO:0000313" key="4">
    <source>
        <dbReference type="EMBL" id="QDU70782.1"/>
    </source>
</evidence>
<dbReference type="InterPro" id="IPR050909">
    <property type="entry name" value="Bact_Autotransporter_VF"/>
</dbReference>
<dbReference type="Proteomes" id="UP000320386">
    <property type="component" value="Chromosome"/>
</dbReference>
<organism evidence="4 5">
    <name type="scientific">Mucisphaera calidilacus</name>
    <dbReference type="NCBI Taxonomy" id="2527982"/>
    <lineage>
        <taxon>Bacteria</taxon>
        <taxon>Pseudomonadati</taxon>
        <taxon>Planctomycetota</taxon>
        <taxon>Phycisphaerae</taxon>
        <taxon>Phycisphaerales</taxon>
        <taxon>Phycisphaeraceae</taxon>
        <taxon>Mucisphaera</taxon>
    </lineage>
</organism>
<sequence precursor="true">MVRPKLSEALIWRYMTRRIPCLTAAAVVGAAASGAVAGPDVKNVAAGQVKVTQQGSTTLIEASHSSIINYHQFNIGVNETVRFIQPGVTARVLNRDLSGKPSSINGQLLSNGQVFLVNRAGIFFGTKAIVNVGGLHAAAGSISDNDFLAGVDRFTDLAGKVSQHGTILADEVSLLGRRVENFGTIVAPDGMITLAAGDSVYLARHGSTVMAKINTGSLDPETDGVSVVNHGQLVAPGGTVNMGAGDVFAFAVKQRGVVKAQTTQIVSTAGDADAEVVADLEDGPLVITDDGPVSVVTDRDVIVASDATDISITTSGGSVMVDGGGSVDSLDINVTGNNGRVLIDVAGTLTDGDAGIDIVADAVTLLADAIGSLGQPLQVQTSDLAGRARAGGLYLDNTGALAIGEDVVNGVKGLSAAGDLVLINRGDGVRVDTELVAGGDLELTLTNQEALSIPGAVTGSSVTLRASVIAMEGSVDASGDVLFDAPDIIGLYGTVRSNGGDMSFVGGNLFTDQRGLIDASGIEGDGSITITMTGYSDPPVLVGGDINLDLRRGALSRSITASGALDVLVHQRNLVVSGDLDAVGPVTLAAPDLVLINGEVVSRQSSIIIDASSLAFGTSGKLSAIEVDLLPGAGASVGIGDGAEEADYHISQSMLDRIDAVTLSVGGEQGGGVMLGSADFGVIRELVLMTGADVQSVHEPFDAIYEEDPYFNEDEWYGDYDAEIAIEPFDGPRLVGLDALVIEAVTGVGSVESPIVVGVSSLTASTETGGIYIENHGSLADLDLDAGVSDISLVVTGRILDEDFATDLAGNEVRIDVESTSLLQLDANRLIFNGNEENPNGDEGTLIVEGDIDEFAFDSFLQEAFLQATGDVSNVVLNVPQATILADGDILSSVINATGGIVLVSGGDIIDVIASAGTTVVADAAGSILQSSFAAGSLIDLQAARIGSSEQRIIVEAPSVTGQARSGSAYLTGPVEGSGAAVSLAFKAMQMMSVMADGDVIQSGVWDAGTVDIHAGGDMVVTTTVRATEGETIILNADGMLKMEGTGVLDSTEADADILIRAADLELMPGARMFAGEGRIVCEPLDGQQMVLGDGDLQGAFAVSQAELDMMASASEIVMGSSEAGAVWVEQADLGGRGIDLALLTGSTIDELGDNDNVKLRTDGLLRMVAGGEIGQDPEDAEASPYDALDIGASNLDVYVTAPGKVSLRSEDALTVDRIFTTSGDIYLNGEEDLAALDIIANSDVDISVQRGGISIGRVQASEGVNLSAMSGGITMASAGAQGIVAPSTRMAAQSVGTSSAPVRTSVGSMSVSTPGGSMNVAQNGAMSSLNLDAGRTGSINFSTNSVVTDADPGVDFRGGTMTVVGESFGTPDQAMQVSVVDATVTTTGDLNMRADGRLQSASVTGGDGQTRVWTSSANAQMSVTGSNVVVDQPTNVADDIPDEGDATDEPETPTIDIDEPLWVVGEFGEREGWLDEHELLRDLQEQWGARLAFYIEEALRLRGERTAGVSEEVSEAEIQSMVAQGLEYFCQGLLERLELEQNASGEPVAKLTLVYELQKNVSNHLTLVQKKRLRTRDDSEPQITVDDLDDLLELAAERIVERLIDDAPTGMMGVRG</sequence>
<dbReference type="NCBIfam" id="TIGR01901">
    <property type="entry name" value="adhes_NPXG"/>
    <property type="match status" value="1"/>
</dbReference>
<evidence type="ECO:0000256" key="2">
    <source>
        <dbReference type="SAM" id="SignalP"/>
    </source>
</evidence>
<feature type="region of interest" description="Disordered" evidence="1">
    <location>
        <begin position="1296"/>
        <end position="1315"/>
    </location>
</feature>
<gene>
    <name evidence="4" type="primary">hxuA_1</name>
    <name evidence="4" type="ORF">Pan265_06190</name>
</gene>
<keyword evidence="5" id="KW-1185">Reference proteome</keyword>
<proteinExistence type="predicted"/>
<dbReference type="KEGG" id="mcad:Pan265_06190"/>
<evidence type="ECO:0000256" key="1">
    <source>
        <dbReference type="SAM" id="MobiDB-lite"/>
    </source>
</evidence>
<dbReference type="Pfam" id="PF05860">
    <property type="entry name" value="TPS"/>
    <property type="match status" value="1"/>
</dbReference>
<dbReference type="EMBL" id="CP036280">
    <property type="protein sequence ID" value="QDU70782.1"/>
    <property type="molecule type" value="Genomic_DNA"/>
</dbReference>
<dbReference type="SUPFAM" id="SSF51126">
    <property type="entry name" value="Pectin lyase-like"/>
    <property type="match status" value="1"/>
</dbReference>
<feature type="chain" id="PRO_5022143541" evidence="2">
    <location>
        <begin position="38"/>
        <end position="1617"/>
    </location>
</feature>
<dbReference type="RefSeq" id="WP_145444931.1">
    <property type="nucleotide sequence ID" value="NZ_CP036280.1"/>
</dbReference>
<keyword evidence="2" id="KW-0732">Signal</keyword>
<name>A0A518BUW7_9BACT</name>
<evidence type="ECO:0000259" key="3">
    <source>
        <dbReference type="SMART" id="SM00912"/>
    </source>
</evidence>
<dbReference type="InterPro" id="IPR008638">
    <property type="entry name" value="FhaB/CdiA-like_TPS"/>
</dbReference>